<comment type="caution">
    <text evidence="1">The sequence shown here is derived from an EMBL/GenBank/DDBJ whole genome shotgun (WGS) entry which is preliminary data.</text>
</comment>
<proteinExistence type="predicted"/>
<evidence type="ECO:0000313" key="2">
    <source>
        <dbReference type="Proteomes" id="UP000465263"/>
    </source>
</evidence>
<accession>A0A7I9XHM4</accession>
<sequence length="66" mass="7361">MGSHRAESFRCLVVGRVVEHLPVAGEHRHYPARDLGAGTGLSGRPQERIAIFARANLWIDTRRVTL</sequence>
<keyword evidence="2" id="KW-1185">Reference proteome</keyword>
<dbReference type="AlphaFoldDB" id="A0A7I9XHM4"/>
<protein>
    <submittedName>
        <fullName evidence="1">Uncharacterized protein</fullName>
    </submittedName>
</protein>
<evidence type="ECO:0000313" key="1">
    <source>
        <dbReference type="EMBL" id="GFG69268.1"/>
    </source>
</evidence>
<name>A0A7I9XHM4_9MYCO</name>
<gene>
    <name evidence="1" type="ORF">MSEN_09880</name>
</gene>
<dbReference type="Proteomes" id="UP000465263">
    <property type="component" value="Unassembled WGS sequence"/>
</dbReference>
<dbReference type="EMBL" id="BLKV01000001">
    <property type="protein sequence ID" value="GFG69268.1"/>
    <property type="molecule type" value="Genomic_DNA"/>
</dbReference>
<organism evidence="1 2">
    <name type="scientific">Mycolicibacter senuensis</name>
    <dbReference type="NCBI Taxonomy" id="386913"/>
    <lineage>
        <taxon>Bacteria</taxon>
        <taxon>Bacillati</taxon>
        <taxon>Actinomycetota</taxon>
        <taxon>Actinomycetes</taxon>
        <taxon>Mycobacteriales</taxon>
        <taxon>Mycobacteriaceae</taxon>
        <taxon>Mycolicibacter</taxon>
    </lineage>
</organism>
<reference evidence="1 2" key="1">
    <citation type="journal article" date="2019" name="Emerg. Microbes Infect.">
        <title>Comprehensive subspecies identification of 175 nontuberculous mycobacteria species based on 7547 genomic profiles.</title>
        <authorList>
            <person name="Matsumoto Y."/>
            <person name="Kinjo T."/>
            <person name="Motooka D."/>
            <person name="Nabeya D."/>
            <person name="Jung N."/>
            <person name="Uechi K."/>
            <person name="Horii T."/>
            <person name="Iida T."/>
            <person name="Fujita J."/>
            <person name="Nakamura S."/>
        </authorList>
    </citation>
    <scope>NUCLEOTIDE SEQUENCE [LARGE SCALE GENOMIC DNA]</scope>
    <source>
        <strain evidence="1 2">JCM 16017</strain>
    </source>
</reference>